<evidence type="ECO:0000313" key="5">
    <source>
        <dbReference type="Proteomes" id="UP000001593"/>
    </source>
</evidence>
<dbReference type="GO" id="GO:0030042">
    <property type="term" value="P:actin filament depolymerization"/>
    <property type="evidence" value="ECO:0000318"/>
    <property type="project" value="GO_Central"/>
</dbReference>
<dbReference type="GO" id="GO:0051015">
    <property type="term" value="F:actin filament binding"/>
    <property type="evidence" value="ECO:0000318"/>
    <property type="project" value="GO_Central"/>
</dbReference>
<reference evidence="4 5" key="1">
    <citation type="journal article" date="2007" name="Science">
        <title>Sea anemone genome reveals ancestral eumetazoan gene repertoire and genomic organization.</title>
        <authorList>
            <person name="Putnam N.H."/>
            <person name="Srivastava M."/>
            <person name="Hellsten U."/>
            <person name="Dirks B."/>
            <person name="Chapman J."/>
            <person name="Salamov A."/>
            <person name="Terry A."/>
            <person name="Shapiro H."/>
            <person name="Lindquist E."/>
            <person name="Kapitonov V.V."/>
            <person name="Jurka J."/>
            <person name="Genikhovich G."/>
            <person name="Grigoriev I.V."/>
            <person name="Lucas S.M."/>
            <person name="Steele R.E."/>
            <person name="Finnerty J.R."/>
            <person name="Technau U."/>
            <person name="Martindale M.Q."/>
            <person name="Rokhsar D.S."/>
        </authorList>
    </citation>
    <scope>NUCLEOTIDE SEQUENCE [LARGE SCALE GENOMIC DNA]</scope>
    <source>
        <strain evidence="5">CH2 X CH6</strain>
    </source>
</reference>
<protein>
    <recommendedName>
        <fullName evidence="3">ADF-H domain-containing protein</fullName>
    </recommendedName>
</protein>
<dbReference type="HOGENOM" id="CLU_094004_3_2_1"/>
<organism evidence="4 5">
    <name type="scientific">Nematostella vectensis</name>
    <name type="common">Starlet sea anemone</name>
    <dbReference type="NCBI Taxonomy" id="45351"/>
    <lineage>
        <taxon>Eukaryota</taxon>
        <taxon>Metazoa</taxon>
        <taxon>Cnidaria</taxon>
        <taxon>Anthozoa</taxon>
        <taxon>Hexacorallia</taxon>
        <taxon>Actiniaria</taxon>
        <taxon>Edwardsiidae</taxon>
        <taxon>Nematostella</taxon>
    </lineage>
</organism>
<dbReference type="PhylomeDB" id="A7SR30"/>
<dbReference type="STRING" id="45351.A7SR30"/>
<dbReference type="Gene3D" id="3.40.20.10">
    <property type="entry name" value="Severin"/>
    <property type="match status" value="1"/>
</dbReference>
<accession>A7SR30</accession>
<keyword evidence="5" id="KW-1185">Reference proteome</keyword>
<comment type="similarity">
    <text evidence="1">Belongs to the actin-binding proteins ADF family.</text>
</comment>
<dbReference type="PANTHER" id="PTHR11913">
    <property type="entry name" value="COFILIN-RELATED"/>
    <property type="match status" value="1"/>
</dbReference>
<dbReference type="Pfam" id="PF00241">
    <property type="entry name" value="Cofilin_ADF"/>
    <property type="match status" value="1"/>
</dbReference>
<dbReference type="PROSITE" id="PS51263">
    <property type="entry name" value="ADF_H"/>
    <property type="match status" value="1"/>
</dbReference>
<dbReference type="KEGG" id="nve:5505077"/>
<dbReference type="InterPro" id="IPR002108">
    <property type="entry name" value="ADF-H"/>
</dbReference>
<sequence>MAGLNIKSDVTDGWNEIKMVASGLRYTIFKMDEKKENVVMEKKKMITECCHDDVLDDLPTDEPRYVALNLDYKNEEGAERSKLVLIFWCPDNCGIKNKMVSAATFKEVMKKCPGGAKCLEIQDRFDLSFEALKEKLKNVK</sequence>
<dbReference type="AlphaFoldDB" id="A7SR30"/>
<evidence type="ECO:0000256" key="1">
    <source>
        <dbReference type="ARBA" id="ARBA00006844"/>
    </source>
</evidence>
<name>A7SR30_NEMVE</name>
<dbReference type="OrthoDB" id="10249245at2759"/>
<keyword evidence="2" id="KW-0009">Actin-binding</keyword>
<dbReference type="GO" id="GO:0051014">
    <property type="term" value="P:actin filament severing"/>
    <property type="evidence" value="ECO:0000318"/>
    <property type="project" value="GO_Central"/>
</dbReference>
<gene>
    <name evidence="4" type="ORF">NEMVEDRAFT_v1g246859</name>
</gene>
<dbReference type="GO" id="GO:0005737">
    <property type="term" value="C:cytoplasm"/>
    <property type="evidence" value="ECO:0000318"/>
    <property type="project" value="GO_Central"/>
</dbReference>
<dbReference type="CDD" id="cd11286">
    <property type="entry name" value="ADF_cofilin_like"/>
    <property type="match status" value="1"/>
</dbReference>
<proteinExistence type="inferred from homology"/>
<evidence type="ECO:0000259" key="3">
    <source>
        <dbReference type="PROSITE" id="PS51263"/>
    </source>
</evidence>
<evidence type="ECO:0000256" key="2">
    <source>
        <dbReference type="ARBA" id="ARBA00023203"/>
    </source>
</evidence>
<dbReference type="SUPFAM" id="SSF55753">
    <property type="entry name" value="Actin depolymerizing proteins"/>
    <property type="match status" value="1"/>
</dbReference>
<dbReference type="eggNOG" id="KOG1735">
    <property type="taxonomic scope" value="Eukaryota"/>
</dbReference>
<dbReference type="InterPro" id="IPR029006">
    <property type="entry name" value="ADF-H/Gelsolin-like_dom_sf"/>
</dbReference>
<feature type="domain" description="ADF-H" evidence="3">
    <location>
        <begin position="1"/>
        <end position="137"/>
    </location>
</feature>
<dbReference type="InterPro" id="IPR017904">
    <property type="entry name" value="ADF/Cofilin"/>
</dbReference>
<dbReference type="Proteomes" id="UP000001593">
    <property type="component" value="Unassembled WGS sequence"/>
</dbReference>
<dbReference type="InParanoid" id="A7SR30"/>
<dbReference type="GO" id="GO:0015629">
    <property type="term" value="C:actin cytoskeleton"/>
    <property type="evidence" value="ECO:0000318"/>
    <property type="project" value="GO_Central"/>
</dbReference>
<dbReference type="SMART" id="SM00102">
    <property type="entry name" value="ADF"/>
    <property type="match status" value="1"/>
</dbReference>
<evidence type="ECO:0000313" key="4">
    <source>
        <dbReference type="EMBL" id="EDO33838.1"/>
    </source>
</evidence>
<dbReference type="EMBL" id="DS469754">
    <property type="protein sequence ID" value="EDO33838.1"/>
    <property type="molecule type" value="Genomic_DNA"/>
</dbReference>